<dbReference type="Proteomes" id="UP000396835">
    <property type="component" value="Unassembled WGS sequence"/>
</dbReference>
<dbReference type="SMART" id="SM00342">
    <property type="entry name" value="HTH_ARAC"/>
    <property type="match status" value="1"/>
</dbReference>
<dbReference type="PANTHER" id="PTHR43280:SF32">
    <property type="entry name" value="TRANSCRIPTIONAL REGULATORY PROTEIN"/>
    <property type="match status" value="1"/>
</dbReference>
<feature type="domain" description="HTH araC/xylS-type" evidence="4">
    <location>
        <begin position="187"/>
        <end position="285"/>
    </location>
</feature>
<protein>
    <submittedName>
        <fullName evidence="5">AraC family transcriptional regulator</fullName>
    </submittedName>
</protein>
<keyword evidence="1" id="KW-0805">Transcription regulation</keyword>
<dbReference type="GO" id="GO:0003700">
    <property type="term" value="F:DNA-binding transcription factor activity"/>
    <property type="evidence" value="ECO:0007669"/>
    <property type="project" value="InterPro"/>
</dbReference>
<evidence type="ECO:0000259" key="4">
    <source>
        <dbReference type="PROSITE" id="PS01124"/>
    </source>
</evidence>
<dbReference type="OrthoDB" id="1372329at2"/>
<dbReference type="InterPro" id="IPR018060">
    <property type="entry name" value="HTH_AraC"/>
</dbReference>
<dbReference type="Gene3D" id="1.10.10.60">
    <property type="entry name" value="Homeodomain-like"/>
    <property type="match status" value="1"/>
</dbReference>
<evidence type="ECO:0000256" key="2">
    <source>
        <dbReference type="ARBA" id="ARBA00023125"/>
    </source>
</evidence>
<proteinExistence type="predicted"/>
<reference evidence="5 6" key="1">
    <citation type="submission" date="2019-02" db="EMBL/GenBank/DDBJ databases">
        <authorList>
            <consortium name="Pathogen Informatics"/>
        </authorList>
    </citation>
    <scope>NUCLEOTIDE SEQUENCE [LARGE SCALE GENOMIC DNA]</scope>
    <source>
        <strain evidence="5 6">3012STDY7078512</strain>
    </source>
</reference>
<dbReference type="SUPFAM" id="SSF46689">
    <property type="entry name" value="Homeodomain-like"/>
    <property type="match status" value="1"/>
</dbReference>
<accession>A0A449I2B1</accession>
<evidence type="ECO:0000313" key="6">
    <source>
        <dbReference type="Proteomes" id="UP000396835"/>
    </source>
</evidence>
<dbReference type="PROSITE" id="PS01124">
    <property type="entry name" value="HTH_ARAC_FAMILY_2"/>
    <property type="match status" value="1"/>
</dbReference>
<dbReference type="AlphaFoldDB" id="A0A449I2B1"/>
<dbReference type="PANTHER" id="PTHR43280">
    <property type="entry name" value="ARAC-FAMILY TRANSCRIPTIONAL REGULATOR"/>
    <property type="match status" value="1"/>
</dbReference>
<organism evidence="5 6">
    <name type="scientific">Prevotella heparinolytica</name>
    <dbReference type="NCBI Taxonomy" id="28113"/>
    <lineage>
        <taxon>Bacteria</taxon>
        <taxon>Pseudomonadati</taxon>
        <taxon>Bacteroidota</taxon>
        <taxon>Bacteroidia</taxon>
        <taxon>Bacteroidales</taxon>
        <taxon>Bacteroidaceae</taxon>
        <taxon>Bacteroides</taxon>
    </lineage>
</organism>
<evidence type="ECO:0000256" key="3">
    <source>
        <dbReference type="ARBA" id="ARBA00023163"/>
    </source>
</evidence>
<dbReference type="GO" id="GO:0043565">
    <property type="term" value="F:sequence-specific DNA binding"/>
    <property type="evidence" value="ECO:0007669"/>
    <property type="project" value="InterPro"/>
</dbReference>
<dbReference type="RefSeq" id="WP_131751907.1">
    <property type="nucleotide sequence ID" value="NZ_CAACYH010000004.1"/>
</dbReference>
<gene>
    <name evidence="5" type="primary">araC_1</name>
    <name evidence="5" type="ORF">NCTC7812_01109</name>
</gene>
<dbReference type="InterPro" id="IPR009057">
    <property type="entry name" value="Homeodomain-like_sf"/>
</dbReference>
<sequence>MPNFAEMKEIKFDYKAEGILLLTAFDEVSRLDTASLDGYMILGCNNGRMDVDVNGFKHHLEAFEALILPPHTRLTNYMVSPDVRCDLALISAEMVRLLLQNHIEEWNRSIYVNKTNHIVTTEETRRQFDAYVGILCYKIGQQSRRYNKEVIQSIIRSILFDYLEIMMEAVPNVEAVTTEGQHKILFKRFLELLTTRHVKYQLVDTYAQELCVSPNYLTKICREVTGKTALQWIREYTEADIRYYLLNSDMSVKEICDALGFSNLSFFGKYCKRAFGQSPNEFRRNSKKTN</sequence>
<evidence type="ECO:0000256" key="1">
    <source>
        <dbReference type="ARBA" id="ARBA00023015"/>
    </source>
</evidence>
<evidence type="ECO:0000313" key="5">
    <source>
        <dbReference type="EMBL" id="VFB13582.1"/>
    </source>
</evidence>
<keyword evidence="3" id="KW-0804">Transcription</keyword>
<name>A0A449I2B1_9BACE</name>
<keyword evidence="2" id="KW-0238">DNA-binding</keyword>
<dbReference type="EMBL" id="CAACYH010000004">
    <property type="protein sequence ID" value="VFB13582.1"/>
    <property type="molecule type" value="Genomic_DNA"/>
</dbReference>
<dbReference type="Pfam" id="PF12833">
    <property type="entry name" value="HTH_18"/>
    <property type="match status" value="1"/>
</dbReference>